<feature type="region of interest" description="Disordered" evidence="1">
    <location>
        <begin position="333"/>
        <end position="414"/>
    </location>
</feature>
<evidence type="ECO:0000313" key="3">
    <source>
        <dbReference type="Proteomes" id="UP000054007"/>
    </source>
</evidence>
<reference evidence="2 3" key="1">
    <citation type="journal article" date="2015" name="Fungal Genet. Biol.">
        <title>Evolution of novel wood decay mechanisms in Agaricales revealed by the genome sequences of Fistulina hepatica and Cylindrobasidium torrendii.</title>
        <authorList>
            <person name="Floudas D."/>
            <person name="Held B.W."/>
            <person name="Riley R."/>
            <person name="Nagy L.G."/>
            <person name="Koehler G."/>
            <person name="Ransdell A.S."/>
            <person name="Younus H."/>
            <person name="Chow J."/>
            <person name="Chiniquy J."/>
            <person name="Lipzen A."/>
            <person name="Tritt A."/>
            <person name="Sun H."/>
            <person name="Haridas S."/>
            <person name="LaButti K."/>
            <person name="Ohm R.A."/>
            <person name="Kues U."/>
            <person name="Blanchette R.A."/>
            <person name="Grigoriev I.V."/>
            <person name="Minto R.E."/>
            <person name="Hibbett D.S."/>
        </authorList>
    </citation>
    <scope>NUCLEOTIDE SEQUENCE [LARGE SCALE GENOMIC DNA]</scope>
    <source>
        <strain evidence="2 3">FP15055 ss-10</strain>
    </source>
</reference>
<protein>
    <submittedName>
        <fullName evidence="2">Uncharacterized protein</fullName>
    </submittedName>
</protein>
<gene>
    <name evidence="2" type="ORF">CYLTODRAFT_415675</name>
</gene>
<keyword evidence="3" id="KW-1185">Reference proteome</keyword>
<evidence type="ECO:0000256" key="1">
    <source>
        <dbReference type="SAM" id="MobiDB-lite"/>
    </source>
</evidence>
<dbReference type="EMBL" id="KN881057">
    <property type="protein sequence ID" value="KIY61099.1"/>
    <property type="molecule type" value="Genomic_DNA"/>
</dbReference>
<feature type="compositionally biased region" description="Basic residues" evidence="1">
    <location>
        <begin position="368"/>
        <end position="381"/>
    </location>
</feature>
<feature type="compositionally biased region" description="Basic residues" evidence="1">
    <location>
        <begin position="405"/>
        <end position="414"/>
    </location>
</feature>
<dbReference type="Proteomes" id="UP000054007">
    <property type="component" value="Unassembled WGS sequence"/>
</dbReference>
<feature type="region of interest" description="Disordered" evidence="1">
    <location>
        <begin position="49"/>
        <end position="69"/>
    </location>
</feature>
<dbReference type="AlphaFoldDB" id="A0A0D7ATE2"/>
<name>A0A0D7ATE2_9AGAR</name>
<organism evidence="2 3">
    <name type="scientific">Cylindrobasidium torrendii FP15055 ss-10</name>
    <dbReference type="NCBI Taxonomy" id="1314674"/>
    <lineage>
        <taxon>Eukaryota</taxon>
        <taxon>Fungi</taxon>
        <taxon>Dikarya</taxon>
        <taxon>Basidiomycota</taxon>
        <taxon>Agaricomycotina</taxon>
        <taxon>Agaricomycetes</taxon>
        <taxon>Agaricomycetidae</taxon>
        <taxon>Agaricales</taxon>
        <taxon>Marasmiineae</taxon>
        <taxon>Physalacriaceae</taxon>
        <taxon>Cylindrobasidium</taxon>
    </lineage>
</organism>
<proteinExistence type="predicted"/>
<sequence length="414" mass="44384">MSCHGRLPFGRSFPIFLHITALPAFKRRAMRAMLKEIYTLAFGDKSGAPMPAPEEDGNIGVQSPKGTGAGRTTVGEVEAGAANDAVFQRFGTKLTGCVEALAKDDKDLLDRAPPNYSMVAWLYKHQVDWRIAQDFLKANPKFHRHLCYNCVLAQGVDRHFFARNAHFKPVGQTTKYNLHMAATNWLLLLREMLEHDRSSDSPIRRTLKGFDYHVFGHGRSGNGNKDQVSAAQATVTNAEASARSRHFIVTGAGTSLASTANPLPSSSLVASLSDLPLLSAQPYLPAAAGAGHVGSAPLEDGDLSDAPTNVDKEESAPMDVLLRQLSHAAIHTPAAESHTPDEAPKGQASQADLESSPVQAQPKTRGGAGKKKPTAKCRRKGPLPPTPSPPAEPVAADPETTAAKSHPRRAPKRT</sequence>
<accession>A0A0D7ATE2</accession>
<feature type="compositionally biased region" description="Pro residues" evidence="1">
    <location>
        <begin position="382"/>
        <end position="392"/>
    </location>
</feature>
<evidence type="ECO:0000313" key="2">
    <source>
        <dbReference type="EMBL" id="KIY61099.1"/>
    </source>
</evidence>
<feature type="compositionally biased region" description="Polar residues" evidence="1">
    <location>
        <begin position="347"/>
        <end position="362"/>
    </location>
</feature>